<evidence type="ECO:0000259" key="2">
    <source>
        <dbReference type="Pfam" id="PF14338"/>
    </source>
</evidence>
<dbReference type="RefSeq" id="WP_149670144.1">
    <property type="nucleotide sequence ID" value="NZ_VTUZ01000006.1"/>
</dbReference>
<keyword evidence="4" id="KW-1185">Reference proteome</keyword>
<evidence type="ECO:0000313" key="3">
    <source>
        <dbReference type="EMBL" id="KAA1012626.1"/>
    </source>
</evidence>
<dbReference type="GO" id="GO:0015666">
    <property type="term" value="F:restriction endodeoxyribonuclease activity"/>
    <property type="evidence" value="ECO:0007669"/>
    <property type="project" value="TreeGrafter"/>
</dbReference>
<dbReference type="InterPro" id="IPR011856">
    <property type="entry name" value="tRNA_endonuc-like_dom_sf"/>
</dbReference>
<dbReference type="InterPro" id="IPR025745">
    <property type="entry name" value="Mrr-like_N_dom"/>
</dbReference>
<dbReference type="GO" id="GO:0003677">
    <property type="term" value="F:DNA binding"/>
    <property type="evidence" value="ECO:0007669"/>
    <property type="project" value="InterPro"/>
</dbReference>
<dbReference type="SUPFAM" id="SSF52980">
    <property type="entry name" value="Restriction endonuclease-like"/>
    <property type="match status" value="1"/>
</dbReference>
<dbReference type="Gene3D" id="3.40.1350.10">
    <property type="match status" value="1"/>
</dbReference>
<dbReference type="InterPro" id="IPR007560">
    <property type="entry name" value="Restrct_endonuc_IV_Mrr"/>
</dbReference>
<dbReference type="Proteomes" id="UP000325273">
    <property type="component" value="Unassembled WGS sequence"/>
</dbReference>
<dbReference type="PANTHER" id="PTHR30015">
    <property type="entry name" value="MRR RESTRICTION SYSTEM PROTEIN"/>
    <property type="match status" value="1"/>
</dbReference>
<proteinExistence type="predicted"/>
<dbReference type="PANTHER" id="PTHR30015:SF7">
    <property type="entry name" value="TYPE IV METHYL-DIRECTED RESTRICTION ENZYME ECOKMRR"/>
    <property type="match status" value="1"/>
</dbReference>
<dbReference type="Pfam" id="PF14338">
    <property type="entry name" value="Mrr_N"/>
    <property type="match status" value="1"/>
</dbReference>
<evidence type="ECO:0000259" key="1">
    <source>
        <dbReference type="Pfam" id="PF04471"/>
    </source>
</evidence>
<dbReference type="Pfam" id="PF04471">
    <property type="entry name" value="Mrr_cat"/>
    <property type="match status" value="1"/>
</dbReference>
<protein>
    <submittedName>
        <fullName evidence="3">Restriction endonuclease</fullName>
    </submittedName>
</protein>
<evidence type="ECO:0000313" key="4">
    <source>
        <dbReference type="Proteomes" id="UP000325273"/>
    </source>
</evidence>
<organism evidence="3 4">
    <name type="scientific">Paraburkholderia panacisoli</name>
    <dbReference type="NCBI Taxonomy" id="2603818"/>
    <lineage>
        <taxon>Bacteria</taxon>
        <taxon>Pseudomonadati</taxon>
        <taxon>Pseudomonadota</taxon>
        <taxon>Betaproteobacteria</taxon>
        <taxon>Burkholderiales</taxon>
        <taxon>Burkholderiaceae</taxon>
        <taxon>Paraburkholderia</taxon>
    </lineage>
</organism>
<reference evidence="3 4" key="1">
    <citation type="submission" date="2019-08" db="EMBL/GenBank/DDBJ databases">
        <title>Paraburkholderia sp. DCY113.</title>
        <authorList>
            <person name="Kang J."/>
        </authorList>
    </citation>
    <scope>NUCLEOTIDE SEQUENCE [LARGE SCALE GENOMIC DNA]</scope>
    <source>
        <strain evidence="3 4">DCY113</strain>
    </source>
</reference>
<keyword evidence="3" id="KW-0540">Nuclease</keyword>
<dbReference type="InterPro" id="IPR011335">
    <property type="entry name" value="Restrct_endonuc-II-like"/>
</dbReference>
<keyword evidence="3" id="KW-0255">Endonuclease</keyword>
<dbReference type="GO" id="GO:0009307">
    <property type="term" value="P:DNA restriction-modification system"/>
    <property type="evidence" value="ECO:0007669"/>
    <property type="project" value="InterPro"/>
</dbReference>
<keyword evidence="3" id="KW-0378">Hydrolase</keyword>
<dbReference type="EMBL" id="VTUZ01000006">
    <property type="protein sequence ID" value="KAA1012626.1"/>
    <property type="molecule type" value="Genomic_DNA"/>
</dbReference>
<name>A0A5B0HBE0_9BURK</name>
<dbReference type="AlphaFoldDB" id="A0A5B0HBE0"/>
<gene>
    <name evidence="3" type="ORF">FVF58_12165</name>
</gene>
<feature type="domain" description="Restriction endonuclease type IV Mrr" evidence="1">
    <location>
        <begin position="167"/>
        <end position="283"/>
    </location>
</feature>
<sequence length="310" mass="33335">MAVPSYDKFIEPILRYLVAHPTGAPARDAHEASAQALGISDADRQELLASSSHPIYKNRAGWAHDRLKRAGLSSSPRRGHWQITEQGLAFAQSHPAPLSPKDVEQLAVGFIDVRLKPPPNSESLASVELVEECSPTSSVASPDDRLAEAVSELRQTVAAELLETLGSVSPSFFETIVLDLLHRMGYGASRADLQRVGGSGDGGIDGVISLDKLGLEKVYVQAKRWQQAVGRPEVQAFYGALAGQRANKGVFITTSAYTAQAIGFAKSVERVVLVDGARLAELMIDNEVGVSARTVKVPKVDSDYFDEEST</sequence>
<feature type="domain" description="Restriction system protein Mrr-like N-terminal" evidence="2">
    <location>
        <begin position="6"/>
        <end position="91"/>
    </location>
</feature>
<comment type="caution">
    <text evidence="3">The sequence shown here is derived from an EMBL/GenBank/DDBJ whole genome shotgun (WGS) entry which is preliminary data.</text>
</comment>
<accession>A0A5B0HBE0</accession>
<dbReference type="GO" id="GO:0043590">
    <property type="term" value="C:bacterial nucleoid"/>
    <property type="evidence" value="ECO:0007669"/>
    <property type="project" value="TreeGrafter"/>
</dbReference>
<dbReference type="InterPro" id="IPR052906">
    <property type="entry name" value="Type_IV_Methyl-Rstrct_Enzyme"/>
</dbReference>